<dbReference type="AlphaFoldDB" id="A0A1F6CQ55"/>
<dbReference type="Pfam" id="PF07244">
    <property type="entry name" value="POTRA"/>
    <property type="match status" value="3"/>
</dbReference>
<evidence type="ECO:0000259" key="4">
    <source>
        <dbReference type="PROSITE" id="PS51779"/>
    </source>
</evidence>
<evidence type="ECO:0000256" key="3">
    <source>
        <dbReference type="SAM" id="SignalP"/>
    </source>
</evidence>
<organism evidence="5 6">
    <name type="scientific">Handelsmanbacteria sp. (strain RIFCSPLOWO2_12_FULL_64_10)</name>
    <dbReference type="NCBI Taxonomy" id="1817868"/>
    <lineage>
        <taxon>Bacteria</taxon>
        <taxon>Candidatus Handelsmaniibacteriota</taxon>
    </lineage>
</organism>
<dbReference type="InterPro" id="IPR039910">
    <property type="entry name" value="D15-like"/>
</dbReference>
<dbReference type="InterPro" id="IPR000184">
    <property type="entry name" value="Bac_surfAg_D15"/>
</dbReference>
<comment type="caution">
    <text evidence="5">The sequence shown here is derived from an EMBL/GenBank/DDBJ whole genome shotgun (WGS) entry which is preliminary data.</text>
</comment>
<dbReference type="Pfam" id="PF01103">
    <property type="entry name" value="Omp85"/>
    <property type="match status" value="1"/>
</dbReference>
<evidence type="ECO:0000256" key="1">
    <source>
        <dbReference type="ARBA" id="ARBA00004370"/>
    </source>
</evidence>
<name>A0A1F6CQ55_HANXR</name>
<dbReference type="GO" id="GO:0019867">
    <property type="term" value="C:outer membrane"/>
    <property type="evidence" value="ECO:0007669"/>
    <property type="project" value="InterPro"/>
</dbReference>
<dbReference type="InterPro" id="IPR034746">
    <property type="entry name" value="POTRA"/>
</dbReference>
<evidence type="ECO:0000313" key="6">
    <source>
        <dbReference type="Proteomes" id="UP000178606"/>
    </source>
</evidence>
<gene>
    <name evidence="5" type="ORF">A3F84_22575</name>
</gene>
<dbReference type="PANTHER" id="PTHR12815:SF42">
    <property type="entry name" value="BACTERIAL SURFACE ANTIGEN (D15) DOMAIN-CONTAINING PROTEIN"/>
    <property type="match status" value="1"/>
</dbReference>
<sequence>MKSLKTENPKSKIRFLLFAALLTVLSSQSALAEEEVLTVRSLRITGNEKISDRKLRRLMVTRGPAWYAWLPFVPPRPFDPDRFANDVRRIETHYKDNGYFNAVVTSGTVGRGSRVDLVVRVEEGNLTRLQDLRIEGLDSLAGVSPSKVLRNLSLRTGRPFRRLAVEPDKLLILAHLLDRGYPYATVSVSARVQPDEGQGWVTFRVTPGPRATFGEVRVEGNARVSARTVLRGLDFRPGEVYREGRRLSTQRLLYRTGVFRAVTVRPNLSDSARTSVPVAVSVQERPFNLIRIGGGYDTEEELRGSAMWGRRNFLGGARNLTVAGKASRILMEGRVDLRQPFVIDSRTDLGLGAFIRRLREPGIRGTQVGGTLGLSREFAEQVVGALQYEQKLIRAGQDTLLFDIRASFLRDRRDDLFDPQAGAFFLTSAEQVFVQRAKNFFRVTADGRWYRQLTRRMTFAVRVFGGGIRGESIPTPEKFFAGGASSVRGWGLQELGPGHVEGRKFRPSGGKYKAEGSAELRWRLPKRMGAAAFVDFGNVGNGLSIYDFGDFVYTVGGGLRYISPIGPIRIDVGYKAKDPFHSEEAFGLRRYNIHFSLGQAF</sequence>
<protein>
    <recommendedName>
        <fullName evidence="4">POTRA domain-containing protein</fullName>
    </recommendedName>
</protein>
<feature type="domain" description="POTRA" evidence="4">
    <location>
        <begin position="37"/>
        <end position="124"/>
    </location>
</feature>
<proteinExistence type="predicted"/>
<keyword evidence="2" id="KW-0472">Membrane</keyword>
<comment type="subcellular location">
    <subcellularLocation>
        <location evidence="1">Membrane</location>
    </subcellularLocation>
</comment>
<feature type="domain" description="POTRA" evidence="4">
    <location>
        <begin position="211"/>
        <end position="285"/>
    </location>
</feature>
<dbReference type="InterPro" id="IPR010827">
    <property type="entry name" value="BamA/TamA_POTRA"/>
</dbReference>
<dbReference type="Gene3D" id="3.10.20.310">
    <property type="entry name" value="membrane protein fhac"/>
    <property type="match status" value="3"/>
</dbReference>
<feature type="signal peptide" evidence="3">
    <location>
        <begin position="1"/>
        <end position="32"/>
    </location>
</feature>
<dbReference type="PANTHER" id="PTHR12815">
    <property type="entry name" value="SORTING AND ASSEMBLY MACHINERY SAMM50 PROTEIN FAMILY MEMBER"/>
    <property type="match status" value="1"/>
</dbReference>
<feature type="chain" id="PRO_5009523487" description="POTRA domain-containing protein" evidence="3">
    <location>
        <begin position="33"/>
        <end position="601"/>
    </location>
</feature>
<dbReference type="Gene3D" id="2.40.160.50">
    <property type="entry name" value="membrane protein fhac: a member of the omp85/tpsb transporter family"/>
    <property type="match status" value="1"/>
</dbReference>
<dbReference type="EMBL" id="MFKF01000188">
    <property type="protein sequence ID" value="OGG51275.1"/>
    <property type="molecule type" value="Genomic_DNA"/>
</dbReference>
<keyword evidence="3" id="KW-0732">Signal</keyword>
<dbReference type="Proteomes" id="UP000178606">
    <property type="component" value="Unassembled WGS sequence"/>
</dbReference>
<evidence type="ECO:0000256" key="2">
    <source>
        <dbReference type="ARBA" id="ARBA00023136"/>
    </source>
</evidence>
<reference evidence="5 6" key="1">
    <citation type="journal article" date="2016" name="Nat. Commun.">
        <title>Thousands of microbial genomes shed light on interconnected biogeochemical processes in an aquifer system.</title>
        <authorList>
            <person name="Anantharaman K."/>
            <person name="Brown C.T."/>
            <person name="Hug L.A."/>
            <person name="Sharon I."/>
            <person name="Castelle C.J."/>
            <person name="Probst A.J."/>
            <person name="Thomas B.C."/>
            <person name="Singh A."/>
            <person name="Wilkins M.J."/>
            <person name="Karaoz U."/>
            <person name="Brodie E.L."/>
            <person name="Williams K.H."/>
            <person name="Hubbard S.S."/>
            <person name="Banfield J.F."/>
        </authorList>
    </citation>
    <scope>NUCLEOTIDE SEQUENCE [LARGE SCALE GENOMIC DNA]</scope>
    <source>
        <strain evidence="6">RIFCSPLOWO2_12_FULL_64_10</strain>
    </source>
</reference>
<evidence type="ECO:0000313" key="5">
    <source>
        <dbReference type="EMBL" id="OGG51275.1"/>
    </source>
</evidence>
<accession>A0A1F6CQ55</accession>
<dbReference type="PROSITE" id="PS51779">
    <property type="entry name" value="POTRA"/>
    <property type="match status" value="2"/>
</dbReference>